<sequence length="788" mass="88879">MKKHFAQFHAFITEQQSWFEQHLAADFDQSWDDPVWVCGSNGSGWLRGNGKNKLRFDEISRTKGIEGRHAVEEDYARFMKALLVLVYRRRNRSISPAVAVATLMILKRWYHSLFELTGQTHPVYLTTGVIQRSMDNLSTASSLGDPNTANYKGRCVSLQKLVNHQSFTLVTLQYVSDGQYTNQTNLTRKARETMALKQQYTLADTTTDGEDALITIRGFLNIVALIQRVESDAEKIALNCLLLLVITGFRSIEAFNLRQDALFKRQIDDPAIRKRFQDKGLPDYFLGIRYVGVKGAGERTHWVEPLAAPLVESIFSSVKILTAPIRSHLTYLRAKSFTDYLPQAISALPGERVELDDVVTYITQTTSSFRGRAGQRDKTSKALSKRGVLPVQEMPGPKNSKSIYYSKTDLNHYIKTEFGLTNANEPCTHAWMENGKRYEVNYEDLLFLHEKGSLALKRTLALLAIPIPFTNTLMNKFLGNVEPDGSVFSKYQLLEENGTPTRMRTHIPRHNINTFLAIADIADHLQAMLMGRVDITQNQHYQHLALAERRKAASLVPLQPISTALTAAPSSSSVATPLEIVKRTGQLAVTEHMTLDNTIKANLHTFDDRDDVARFVEASFADGLFEDVAAAFEEIRDAEGPEQASAMVARHAVMYPLKFGSCMREVNLWGCPYRLKCQSAAFCEHFTLTGRIDELPNLIAKKQALQQAHSKLTQLTQHQPDYQTRLADIERRLQQLAAIQAQWHRRAKTQQLVAAESVLSGGVITEGKVRTLAQLFALEYQQLMQEND</sequence>
<proteinExistence type="predicted"/>
<name>A0A3Z4S4L0_SALET</name>
<gene>
    <name evidence="1" type="ORF">GB005_06530</name>
</gene>
<protein>
    <recommendedName>
        <fullName evidence="2">DNA-binding protein</fullName>
    </recommendedName>
</protein>
<evidence type="ECO:0008006" key="2">
    <source>
        <dbReference type="Google" id="ProtNLM"/>
    </source>
</evidence>
<organism evidence="1">
    <name type="scientific">Salmonella enterica I</name>
    <dbReference type="NCBI Taxonomy" id="59201"/>
    <lineage>
        <taxon>Bacteria</taxon>
        <taxon>Pseudomonadati</taxon>
        <taxon>Pseudomonadota</taxon>
        <taxon>Gammaproteobacteria</taxon>
        <taxon>Enterobacterales</taxon>
        <taxon>Enterobacteriaceae</taxon>
        <taxon>Salmonella</taxon>
    </lineage>
</organism>
<dbReference type="AlphaFoldDB" id="A0A3Z4S4L0"/>
<reference evidence="1" key="2">
    <citation type="submission" date="2019-10" db="EMBL/GenBank/DDBJ databases">
        <authorList>
            <consortium name="NCBI Pathogen Detection Project"/>
        </authorList>
    </citation>
    <scope>NUCLEOTIDE SEQUENCE</scope>
    <source>
        <strain evidence="1">Salmonella enterica</strain>
    </source>
</reference>
<reference evidence="1" key="1">
    <citation type="journal article" date="2018" name="Genome Biol.">
        <title>SKESA: strategic k-mer extension for scrupulous assemblies.</title>
        <authorList>
            <person name="Souvorov A."/>
            <person name="Agarwala R."/>
            <person name="Lipman D.J."/>
        </authorList>
    </citation>
    <scope>NUCLEOTIDE SEQUENCE</scope>
    <source>
        <strain evidence="1">Salmonella enterica</strain>
    </source>
</reference>
<accession>A0A3Z4S4L0</accession>
<evidence type="ECO:0000313" key="1">
    <source>
        <dbReference type="EMBL" id="HAB4598150.1"/>
    </source>
</evidence>
<comment type="caution">
    <text evidence="1">The sequence shown here is derived from an EMBL/GenBank/DDBJ whole genome shotgun (WGS) entry which is preliminary data.</text>
</comment>
<dbReference type="EMBL" id="DAAGUK010000001">
    <property type="protein sequence ID" value="HAB4598150.1"/>
    <property type="molecule type" value="Genomic_DNA"/>
</dbReference>